<evidence type="ECO:0008006" key="3">
    <source>
        <dbReference type="Google" id="ProtNLM"/>
    </source>
</evidence>
<protein>
    <recommendedName>
        <fullName evidence="3">Peptidase A2 domain-containing protein</fullName>
    </recommendedName>
</protein>
<dbReference type="Gene3D" id="2.40.70.10">
    <property type="entry name" value="Acid Proteases"/>
    <property type="match status" value="1"/>
</dbReference>
<name>A0ABN8NER9_9CNID</name>
<dbReference type="CDD" id="cd00303">
    <property type="entry name" value="retropepsin_like"/>
    <property type="match status" value="1"/>
</dbReference>
<dbReference type="InterPro" id="IPR021109">
    <property type="entry name" value="Peptidase_aspartic_dom_sf"/>
</dbReference>
<sequence>MTLGPRMTMHTVLQKENTQKFTVQVARVDLKMLIDSGANSNIIDEGTWEQLKAMGVKCESQAATSDKNLYPYASSQPLPVKSSFKCTVSVRDKSTKTELLVIKIEGYHRLER</sequence>
<reference evidence="1 2" key="1">
    <citation type="submission" date="2022-05" db="EMBL/GenBank/DDBJ databases">
        <authorList>
            <consortium name="Genoscope - CEA"/>
            <person name="William W."/>
        </authorList>
    </citation>
    <scope>NUCLEOTIDE SEQUENCE [LARGE SCALE GENOMIC DNA]</scope>
</reference>
<dbReference type="Proteomes" id="UP001159405">
    <property type="component" value="Unassembled WGS sequence"/>
</dbReference>
<organism evidence="1 2">
    <name type="scientific">Porites lobata</name>
    <dbReference type="NCBI Taxonomy" id="104759"/>
    <lineage>
        <taxon>Eukaryota</taxon>
        <taxon>Metazoa</taxon>
        <taxon>Cnidaria</taxon>
        <taxon>Anthozoa</taxon>
        <taxon>Hexacorallia</taxon>
        <taxon>Scleractinia</taxon>
        <taxon>Fungiina</taxon>
        <taxon>Poritidae</taxon>
        <taxon>Porites</taxon>
    </lineage>
</organism>
<keyword evidence="2" id="KW-1185">Reference proteome</keyword>
<evidence type="ECO:0000313" key="1">
    <source>
        <dbReference type="EMBL" id="CAH3046026.1"/>
    </source>
</evidence>
<gene>
    <name evidence="1" type="ORF">PLOB_00008314</name>
</gene>
<comment type="caution">
    <text evidence="1">The sequence shown here is derived from an EMBL/GenBank/DDBJ whole genome shotgun (WGS) entry which is preliminary data.</text>
</comment>
<dbReference type="EMBL" id="CALNXK010000014">
    <property type="protein sequence ID" value="CAH3046026.1"/>
    <property type="molecule type" value="Genomic_DNA"/>
</dbReference>
<evidence type="ECO:0000313" key="2">
    <source>
        <dbReference type="Proteomes" id="UP001159405"/>
    </source>
</evidence>
<proteinExistence type="predicted"/>
<accession>A0ABN8NER9</accession>